<dbReference type="EMBL" id="ACVQ01000029">
    <property type="protein sequence ID" value="EET78871.1"/>
    <property type="molecule type" value="Genomic_DNA"/>
</dbReference>
<reference evidence="1 2" key="1">
    <citation type="submission" date="2009-07" db="EMBL/GenBank/DDBJ databases">
        <authorList>
            <person name="Madupu R."/>
            <person name="Sebastian Y."/>
            <person name="Durkin A.S."/>
            <person name="Torralba M."/>
            <person name="Methe B."/>
            <person name="Sutton G.G."/>
            <person name="Strausberg R.L."/>
            <person name="Nelson K.E."/>
        </authorList>
    </citation>
    <scope>NUCLEOTIDE SEQUENCE [LARGE SCALE GENOMIC DNA]</scope>
    <source>
        <strain evidence="1 2">RM3277</strain>
    </source>
</reference>
<protein>
    <submittedName>
        <fullName evidence="1">Uncharacterized protein</fullName>
    </submittedName>
</protein>
<evidence type="ECO:0000313" key="2">
    <source>
        <dbReference type="Proteomes" id="UP000003107"/>
    </source>
</evidence>
<accession>C6RI70</accession>
<comment type="caution">
    <text evidence="1">The sequence shown here is derived from an EMBL/GenBank/DDBJ whole genome shotgun (WGS) entry which is preliminary data.</text>
</comment>
<evidence type="ECO:0000313" key="1">
    <source>
        <dbReference type="EMBL" id="EET78871.1"/>
    </source>
</evidence>
<dbReference type="AlphaFoldDB" id="C6RI70"/>
<gene>
    <name evidence="1" type="ORF">CAMSH0001_0222</name>
</gene>
<sequence>MLLHSHLFAFIFSWFFAVVNDMDKCYHRNIYLILKKQYAAVKLKNMSAFS</sequence>
<organism evidence="1 2">
    <name type="scientific">Campylobacter showae RM3277</name>
    <dbReference type="NCBI Taxonomy" id="553219"/>
    <lineage>
        <taxon>Bacteria</taxon>
        <taxon>Pseudomonadati</taxon>
        <taxon>Campylobacterota</taxon>
        <taxon>Epsilonproteobacteria</taxon>
        <taxon>Campylobacterales</taxon>
        <taxon>Campylobacteraceae</taxon>
        <taxon>Campylobacter</taxon>
    </lineage>
</organism>
<proteinExistence type="predicted"/>
<dbReference type="Proteomes" id="UP000003107">
    <property type="component" value="Unassembled WGS sequence"/>
</dbReference>
<keyword evidence="2" id="KW-1185">Reference proteome</keyword>
<name>C6RI70_9BACT</name>